<accession>A0ABT7EAG6</accession>
<dbReference type="SUPFAM" id="SSF46894">
    <property type="entry name" value="C-terminal effector domain of the bipartite response regulators"/>
    <property type="match status" value="1"/>
</dbReference>
<keyword evidence="11" id="KW-1185">Reference proteome</keyword>
<protein>
    <recommendedName>
        <fullName evidence="1">Stage 0 sporulation protein A homolog</fullName>
    </recommendedName>
</protein>
<dbReference type="PANTHER" id="PTHR48111">
    <property type="entry name" value="REGULATOR OF RPOS"/>
    <property type="match status" value="1"/>
</dbReference>
<dbReference type="PROSITE" id="PS51755">
    <property type="entry name" value="OMPR_PHOB"/>
    <property type="match status" value="1"/>
</dbReference>
<evidence type="ECO:0000256" key="7">
    <source>
        <dbReference type="PROSITE-ProRule" id="PRU01091"/>
    </source>
</evidence>
<dbReference type="CDD" id="cd18159">
    <property type="entry name" value="REC_OmpR_NsrR-like"/>
    <property type="match status" value="1"/>
</dbReference>
<evidence type="ECO:0000256" key="2">
    <source>
        <dbReference type="ARBA" id="ARBA00023015"/>
    </source>
</evidence>
<dbReference type="Pfam" id="PF00486">
    <property type="entry name" value="Trans_reg_C"/>
    <property type="match status" value="1"/>
</dbReference>
<dbReference type="EMBL" id="JASKYM010000003">
    <property type="protein sequence ID" value="MDK2563677.1"/>
    <property type="molecule type" value="Genomic_DNA"/>
</dbReference>
<feature type="modified residue" description="4-aspartylphosphate" evidence="6">
    <location>
        <position position="52"/>
    </location>
</feature>
<dbReference type="Gene3D" id="3.40.50.2300">
    <property type="match status" value="1"/>
</dbReference>
<dbReference type="Proteomes" id="UP001301012">
    <property type="component" value="Unassembled WGS sequence"/>
</dbReference>
<evidence type="ECO:0000256" key="1">
    <source>
        <dbReference type="ARBA" id="ARBA00018672"/>
    </source>
</evidence>
<evidence type="ECO:0000256" key="6">
    <source>
        <dbReference type="PROSITE-ProRule" id="PRU00169"/>
    </source>
</evidence>
<proteinExistence type="predicted"/>
<evidence type="ECO:0000313" key="10">
    <source>
        <dbReference type="EMBL" id="MDK2563677.1"/>
    </source>
</evidence>
<evidence type="ECO:0000259" key="9">
    <source>
        <dbReference type="PROSITE" id="PS51755"/>
    </source>
</evidence>
<name>A0ABT7EAG6_9FIRM</name>
<dbReference type="SMART" id="SM00862">
    <property type="entry name" value="Trans_reg_C"/>
    <property type="match status" value="1"/>
</dbReference>
<evidence type="ECO:0000259" key="8">
    <source>
        <dbReference type="PROSITE" id="PS50110"/>
    </source>
</evidence>
<feature type="domain" description="OmpR/PhoB-type" evidence="9">
    <location>
        <begin position="126"/>
        <end position="223"/>
    </location>
</feature>
<gene>
    <name evidence="10" type="ORF">QOZ84_08955</name>
</gene>
<dbReference type="RefSeq" id="WP_284132616.1">
    <property type="nucleotide sequence ID" value="NZ_JASKYM010000003.1"/>
</dbReference>
<dbReference type="PANTHER" id="PTHR48111:SF43">
    <property type="entry name" value="STAGE 0 SPORULATION PROTEIN A HOMOLOG"/>
    <property type="match status" value="1"/>
</dbReference>
<dbReference type="InterPro" id="IPR039420">
    <property type="entry name" value="WalR-like"/>
</dbReference>
<feature type="DNA-binding region" description="OmpR/PhoB-type" evidence="7">
    <location>
        <begin position="126"/>
        <end position="223"/>
    </location>
</feature>
<evidence type="ECO:0000313" key="11">
    <source>
        <dbReference type="Proteomes" id="UP001301012"/>
    </source>
</evidence>
<evidence type="ECO:0000256" key="4">
    <source>
        <dbReference type="ARBA" id="ARBA00023163"/>
    </source>
</evidence>
<dbReference type="InterPro" id="IPR011006">
    <property type="entry name" value="CheY-like_superfamily"/>
</dbReference>
<evidence type="ECO:0000256" key="3">
    <source>
        <dbReference type="ARBA" id="ARBA00023125"/>
    </source>
</evidence>
<keyword evidence="3 7" id="KW-0238">DNA-binding</keyword>
<dbReference type="SMART" id="SM00448">
    <property type="entry name" value="REC"/>
    <property type="match status" value="1"/>
</dbReference>
<dbReference type="InterPro" id="IPR036388">
    <property type="entry name" value="WH-like_DNA-bd_sf"/>
</dbReference>
<feature type="domain" description="Response regulatory" evidence="8">
    <location>
        <begin position="3"/>
        <end position="116"/>
    </location>
</feature>
<comment type="caution">
    <text evidence="10">The sequence shown here is derived from an EMBL/GenBank/DDBJ whole genome shotgun (WGS) entry which is preliminary data.</text>
</comment>
<sequence>MNRILLIEDDIDLAKETSLALGKWGFDVELINNFEMILEEFIDKKPDVVIMDVNLPLYNGFYWCEKIRDISSIPIIFLSSRDSNMDLIMGINNGGDDYITKPFSIDVLVTKLNGIIRRTYKYNTSSTIMYYEDLIFDIEKCAIKYRDKHEELTKNEVRILTNLLKNKDKVVSRESLMMLLWDSDEFVTDNALTVNINRLRGKIKDLGFEDIIKTKKGMGYIIQ</sequence>
<dbReference type="InterPro" id="IPR001867">
    <property type="entry name" value="OmpR/PhoB-type_DNA-bd"/>
</dbReference>
<dbReference type="Pfam" id="PF00072">
    <property type="entry name" value="Response_reg"/>
    <property type="match status" value="1"/>
</dbReference>
<evidence type="ECO:0000256" key="5">
    <source>
        <dbReference type="ARBA" id="ARBA00024867"/>
    </source>
</evidence>
<dbReference type="PROSITE" id="PS50110">
    <property type="entry name" value="RESPONSE_REGULATORY"/>
    <property type="match status" value="1"/>
</dbReference>
<dbReference type="InterPro" id="IPR001789">
    <property type="entry name" value="Sig_transdc_resp-reg_receiver"/>
</dbReference>
<keyword evidence="4" id="KW-0804">Transcription</keyword>
<dbReference type="InterPro" id="IPR016032">
    <property type="entry name" value="Sig_transdc_resp-reg_C-effctor"/>
</dbReference>
<keyword evidence="2" id="KW-0805">Transcription regulation</keyword>
<dbReference type="CDD" id="cd00383">
    <property type="entry name" value="trans_reg_C"/>
    <property type="match status" value="1"/>
</dbReference>
<reference evidence="10 11" key="1">
    <citation type="submission" date="2023-05" db="EMBL/GenBank/DDBJ databases">
        <title>Rombocin, a short stable natural nisin variant, displays selective antimicrobial activity against Listeria monocytogenes and employs dual mode of action to kill target bacterial strains.</title>
        <authorList>
            <person name="Wambui J."/>
            <person name="Stephan R."/>
            <person name="Kuipers O.P."/>
        </authorList>
    </citation>
    <scope>NUCLEOTIDE SEQUENCE [LARGE SCALE GENOMIC DNA]</scope>
    <source>
        <strain evidence="10 11">RC002</strain>
    </source>
</reference>
<dbReference type="Gene3D" id="1.10.10.10">
    <property type="entry name" value="Winged helix-like DNA-binding domain superfamily/Winged helix DNA-binding domain"/>
    <property type="match status" value="1"/>
</dbReference>
<keyword evidence="6" id="KW-0597">Phosphoprotein</keyword>
<comment type="function">
    <text evidence="5">May play the central regulatory role in sporulation. It may be an element of the effector pathway responsible for the activation of sporulation genes in response to nutritional stress. Spo0A may act in concert with spo0H (a sigma factor) to control the expression of some genes that are critical to the sporulation process.</text>
</comment>
<organism evidence="10 11">
    <name type="scientific">Romboutsia sedimentorum</name>
    <dbReference type="NCBI Taxonomy" id="1368474"/>
    <lineage>
        <taxon>Bacteria</taxon>
        <taxon>Bacillati</taxon>
        <taxon>Bacillota</taxon>
        <taxon>Clostridia</taxon>
        <taxon>Peptostreptococcales</taxon>
        <taxon>Peptostreptococcaceae</taxon>
        <taxon>Romboutsia</taxon>
    </lineage>
</organism>
<dbReference type="SUPFAM" id="SSF52172">
    <property type="entry name" value="CheY-like"/>
    <property type="match status" value="1"/>
</dbReference>